<evidence type="ECO:0000256" key="1">
    <source>
        <dbReference type="SAM" id="Phobius"/>
    </source>
</evidence>
<dbReference type="RefSeq" id="WP_174880607.1">
    <property type="nucleotide sequence ID" value="NZ_CADEPK010000216.1"/>
</dbReference>
<keyword evidence="3" id="KW-1185">Reference proteome</keyword>
<name>A0ABT9Z3X8_9BACI</name>
<keyword evidence="1" id="KW-0812">Transmembrane</keyword>
<evidence type="ECO:0000313" key="3">
    <source>
        <dbReference type="Proteomes" id="UP001232245"/>
    </source>
</evidence>
<keyword evidence="1" id="KW-1133">Transmembrane helix</keyword>
<accession>A0ABT9Z3X8</accession>
<evidence type="ECO:0008006" key="4">
    <source>
        <dbReference type="Google" id="ProtNLM"/>
    </source>
</evidence>
<evidence type="ECO:0000313" key="2">
    <source>
        <dbReference type="EMBL" id="MDQ0225965.1"/>
    </source>
</evidence>
<feature type="transmembrane region" description="Helical" evidence="1">
    <location>
        <begin position="90"/>
        <end position="111"/>
    </location>
</feature>
<proteinExistence type="predicted"/>
<feature type="transmembrane region" description="Helical" evidence="1">
    <location>
        <begin position="63"/>
        <end position="83"/>
    </location>
</feature>
<feature type="transmembrane region" description="Helical" evidence="1">
    <location>
        <begin position="123"/>
        <end position="142"/>
    </location>
</feature>
<feature type="transmembrane region" description="Helical" evidence="1">
    <location>
        <begin position="30"/>
        <end position="51"/>
    </location>
</feature>
<gene>
    <name evidence="2" type="ORF">J2S02_002309</name>
</gene>
<sequence length="151" mass="17918">MLATFFRIANAIGLWTIVLLFLPKQSFKRYLPVTLFCSCLLLIQTLLNVIFNWWKVVGGIKSMVFDALAFIFGPFFTMNLWVFHFTYGKFPLYAFCNLIIDLIFAYPFNWFFQKVGHYKLKKFNSLTLFLISYSLSFINYGFQKLIEKKDF</sequence>
<comment type="caution">
    <text evidence="2">The sequence shown here is derived from an EMBL/GenBank/DDBJ whole genome shotgun (WGS) entry which is preliminary data.</text>
</comment>
<protein>
    <recommendedName>
        <fullName evidence="4">GtrA-like protein domain-containing protein</fullName>
    </recommendedName>
</protein>
<feature type="transmembrane region" description="Helical" evidence="1">
    <location>
        <begin position="6"/>
        <end position="23"/>
    </location>
</feature>
<keyword evidence="1" id="KW-0472">Membrane</keyword>
<dbReference type="Proteomes" id="UP001232245">
    <property type="component" value="Unassembled WGS sequence"/>
</dbReference>
<dbReference type="EMBL" id="JAUSTZ010000003">
    <property type="protein sequence ID" value="MDQ0225965.1"/>
    <property type="molecule type" value="Genomic_DNA"/>
</dbReference>
<reference evidence="2 3" key="1">
    <citation type="submission" date="2023-07" db="EMBL/GenBank/DDBJ databases">
        <title>Genomic Encyclopedia of Type Strains, Phase IV (KMG-IV): sequencing the most valuable type-strain genomes for metagenomic binning, comparative biology and taxonomic classification.</title>
        <authorList>
            <person name="Goeker M."/>
        </authorList>
    </citation>
    <scope>NUCLEOTIDE SEQUENCE [LARGE SCALE GENOMIC DNA]</scope>
    <source>
        <strain evidence="2 3">DSM 17723</strain>
    </source>
</reference>
<organism evidence="2 3">
    <name type="scientific">Metabacillus niabensis</name>
    <dbReference type="NCBI Taxonomy" id="324854"/>
    <lineage>
        <taxon>Bacteria</taxon>
        <taxon>Bacillati</taxon>
        <taxon>Bacillota</taxon>
        <taxon>Bacilli</taxon>
        <taxon>Bacillales</taxon>
        <taxon>Bacillaceae</taxon>
        <taxon>Metabacillus</taxon>
    </lineage>
</organism>